<proteinExistence type="predicted"/>
<comment type="caution">
    <text evidence="1">The sequence shown here is derived from an EMBL/GenBank/DDBJ whole genome shotgun (WGS) entry which is preliminary data.</text>
</comment>
<dbReference type="AlphaFoldDB" id="A0A9X1MSI7"/>
<name>A0A9X1MSI7_9GAMM</name>
<dbReference type="Proteomes" id="UP001139171">
    <property type="component" value="Unassembled WGS sequence"/>
</dbReference>
<dbReference type="EMBL" id="JAJNAG010000002">
    <property type="protein sequence ID" value="MCD1124741.1"/>
    <property type="molecule type" value="Genomic_DNA"/>
</dbReference>
<evidence type="ECO:0000313" key="2">
    <source>
        <dbReference type="Proteomes" id="UP001139171"/>
    </source>
</evidence>
<keyword evidence="2" id="KW-1185">Reference proteome</keyword>
<evidence type="ECO:0000313" key="1">
    <source>
        <dbReference type="EMBL" id="MCD1124741.1"/>
    </source>
</evidence>
<dbReference type="SUPFAM" id="SSF52218">
    <property type="entry name" value="Flavoproteins"/>
    <property type="match status" value="1"/>
</dbReference>
<gene>
    <name evidence="1" type="ORF">LPW36_01610</name>
</gene>
<accession>A0A9X1MSI7</accession>
<sequence>MSGRKNVPLRIWRPGWFTERPTGVYCLITRWYLQSCEGLTHDFQEPYLVSMLGTLGLKDIHIVRAEGVSMSHPGRDVAMANAMQQIRQIFNLQAIAQPA</sequence>
<evidence type="ECO:0008006" key="3">
    <source>
        <dbReference type="Google" id="ProtNLM"/>
    </source>
</evidence>
<organism evidence="1 2">
    <name type="scientific">Limnobaculum eriocheiris</name>
    <dbReference type="NCBI Taxonomy" id="2897391"/>
    <lineage>
        <taxon>Bacteria</taxon>
        <taxon>Pseudomonadati</taxon>
        <taxon>Pseudomonadota</taxon>
        <taxon>Gammaproteobacteria</taxon>
        <taxon>Enterobacterales</taxon>
        <taxon>Budviciaceae</taxon>
        <taxon>Limnobaculum</taxon>
    </lineage>
</organism>
<reference evidence="1" key="1">
    <citation type="submission" date="2021-11" db="EMBL/GenBank/DDBJ databases">
        <title>Jinshanibacter sp. isolated from one year old Eriocheir sinensis.</title>
        <authorList>
            <person name="Li J.-Y."/>
            <person name="He W."/>
            <person name="Gao T.-H."/>
        </authorList>
    </citation>
    <scope>NUCLEOTIDE SEQUENCE</scope>
    <source>
        <strain evidence="1">LJY008</strain>
    </source>
</reference>
<protein>
    <recommendedName>
        <fullName evidence="3">Flavodoxin-like fold domain-containing protein</fullName>
    </recommendedName>
</protein>
<dbReference type="Gene3D" id="3.40.50.360">
    <property type="match status" value="1"/>
</dbReference>
<dbReference type="InterPro" id="IPR029039">
    <property type="entry name" value="Flavoprotein-like_sf"/>
</dbReference>